<feature type="compositionally biased region" description="Basic and acidic residues" evidence="1">
    <location>
        <begin position="66"/>
        <end position="78"/>
    </location>
</feature>
<accession>A0AAD5K067</accession>
<keyword evidence="3" id="KW-1185">Reference proteome</keyword>
<comment type="caution">
    <text evidence="2">The sequence shown here is derived from an EMBL/GenBank/DDBJ whole genome shotgun (WGS) entry which is preliminary data.</text>
</comment>
<gene>
    <name evidence="2" type="ORF">BDA99DRAFT_60773</name>
</gene>
<reference evidence="2" key="2">
    <citation type="submission" date="2023-02" db="EMBL/GenBank/DDBJ databases">
        <authorList>
            <consortium name="DOE Joint Genome Institute"/>
            <person name="Mondo S.J."/>
            <person name="Chang Y."/>
            <person name="Wang Y."/>
            <person name="Ahrendt S."/>
            <person name="Andreopoulos W."/>
            <person name="Barry K."/>
            <person name="Beard J."/>
            <person name="Benny G.L."/>
            <person name="Blankenship S."/>
            <person name="Bonito G."/>
            <person name="Cuomo C."/>
            <person name="Desiro A."/>
            <person name="Gervers K.A."/>
            <person name="Hundley H."/>
            <person name="Kuo A."/>
            <person name="LaButti K."/>
            <person name="Lang B.F."/>
            <person name="Lipzen A."/>
            <person name="O'Donnell K."/>
            <person name="Pangilinan J."/>
            <person name="Reynolds N."/>
            <person name="Sandor L."/>
            <person name="Smith M.W."/>
            <person name="Tsang A."/>
            <person name="Grigoriev I.V."/>
            <person name="Stajich J.E."/>
            <person name="Spatafora J.W."/>
        </authorList>
    </citation>
    <scope>NUCLEOTIDE SEQUENCE</scope>
    <source>
        <strain evidence="2">RSA 2281</strain>
    </source>
</reference>
<evidence type="ECO:0000313" key="2">
    <source>
        <dbReference type="EMBL" id="KAI9263214.1"/>
    </source>
</evidence>
<proteinExistence type="predicted"/>
<organism evidence="2 3">
    <name type="scientific">Phascolomyces articulosus</name>
    <dbReference type="NCBI Taxonomy" id="60185"/>
    <lineage>
        <taxon>Eukaryota</taxon>
        <taxon>Fungi</taxon>
        <taxon>Fungi incertae sedis</taxon>
        <taxon>Mucoromycota</taxon>
        <taxon>Mucoromycotina</taxon>
        <taxon>Mucoromycetes</taxon>
        <taxon>Mucorales</taxon>
        <taxon>Lichtheimiaceae</taxon>
        <taxon>Phascolomyces</taxon>
    </lineage>
</organism>
<name>A0AAD5K067_9FUNG</name>
<feature type="region of interest" description="Disordered" evidence="1">
    <location>
        <begin position="58"/>
        <end position="78"/>
    </location>
</feature>
<dbReference type="Proteomes" id="UP001209540">
    <property type="component" value="Unassembled WGS sequence"/>
</dbReference>
<dbReference type="EMBL" id="JAIXMP010000013">
    <property type="protein sequence ID" value="KAI9263214.1"/>
    <property type="molecule type" value="Genomic_DNA"/>
</dbReference>
<protein>
    <submittedName>
        <fullName evidence="2">Uncharacterized protein</fullName>
    </submittedName>
</protein>
<dbReference type="AlphaFoldDB" id="A0AAD5K067"/>
<evidence type="ECO:0000256" key="1">
    <source>
        <dbReference type="SAM" id="MobiDB-lite"/>
    </source>
</evidence>
<reference evidence="2" key="1">
    <citation type="journal article" date="2022" name="IScience">
        <title>Evolution of zygomycete secretomes and the origins of terrestrial fungal ecologies.</title>
        <authorList>
            <person name="Chang Y."/>
            <person name="Wang Y."/>
            <person name="Mondo S."/>
            <person name="Ahrendt S."/>
            <person name="Andreopoulos W."/>
            <person name="Barry K."/>
            <person name="Beard J."/>
            <person name="Benny G.L."/>
            <person name="Blankenship S."/>
            <person name="Bonito G."/>
            <person name="Cuomo C."/>
            <person name="Desiro A."/>
            <person name="Gervers K.A."/>
            <person name="Hundley H."/>
            <person name="Kuo A."/>
            <person name="LaButti K."/>
            <person name="Lang B.F."/>
            <person name="Lipzen A."/>
            <person name="O'Donnell K."/>
            <person name="Pangilinan J."/>
            <person name="Reynolds N."/>
            <person name="Sandor L."/>
            <person name="Smith M.E."/>
            <person name="Tsang A."/>
            <person name="Grigoriev I.V."/>
            <person name="Stajich J.E."/>
            <person name="Spatafora J.W."/>
        </authorList>
    </citation>
    <scope>NUCLEOTIDE SEQUENCE</scope>
    <source>
        <strain evidence="2">RSA 2281</strain>
    </source>
</reference>
<evidence type="ECO:0000313" key="3">
    <source>
        <dbReference type="Proteomes" id="UP001209540"/>
    </source>
</evidence>
<sequence>MNSRYRERKYNSTDNDRLIRALSQPVQAWEKKWAPLSRAKNISTYKWVKSDKPIVFEDEESEEEKDQDKEMTEAIKVK</sequence>